<name>A0A6I4P175_9MICO</name>
<organism evidence="4 5">
    <name type="scientific">Agromyces seonyuensis</name>
    <dbReference type="NCBI Taxonomy" id="2662446"/>
    <lineage>
        <taxon>Bacteria</taxon>
        <taxon>Bacillati</taxon>
        <taxon>Actinomycetota</taxon>
        <taxon>Actinomycetes</taxon>
        <taxon>Micrococcales</taxon>
        <taxon>Microbacteriaceae</taxon>
        <taxon>Agromyces</taxon>
    </lineage>
</organism>
<evidence type="ECO:0000313" key="4">
    <source>
        <dbReference type="EMBL" id="MWC00361.1"/>
    </source>
</evidence>
<dbReference type="RefSeq" id="WP_160426995.1">
    <property type="nucleotide sequence ID" value="NZ_WSTA01000130.1"/>
</dbReference>
<protein>
    <recommendedName>
        <fullName evidence="3">2-oxoglutarate dehydrogenase E1 component N-terminal domain-containing protein</fullName>
    </recommendedName>
</protein>
<feature type="compositionally biased region" description="Low complexity" evidence="1">
    <location>
        <begin position="68"/>
        <end position="88"/>
    </location>
</feature>
<feature type="domain" description="2-oxoglutarate dehydrogenase E1 component N-terminal" evidence="3">
    <location>
        <begin position="15"/>
        <end position="49"/>
    </location>
</feature>
<reference evidence="4 5" key="1">
    <citation type="submission" date="2019-12" db="EMBL/GenBank/DDBJ databases">
        <authorList>
            <person name="Kim Y.S."/>
        </authorList>
    </citation>
    <scope>NUCLEOTIDE SEQUENCE [LARGE SCALE GENOMIC DNA]</scope>
    <source>
        <strain evidence="4 5">MMS17-SY077</strain>
    </source>
</reference>
<evidence type="ECO:0000313" key="5">
    <source>
        <dbReference type="Proteomes" id="UP000438182"/>
    </source>
</evidence>
<feature type="compositionally biased region" description="Low complexity" evidence="1">
    <location>
        <begin position="52"/>
        <end position="61"/>
    </location>
</feature>
<evidence type="ECO:0000256" key="2">
    <source>
        <dbReference type="SAM" id="Phobius"/>
    </source>
</evidence>
<dbReference type="InterPro" id="IPR032106">
    <property type="entry name" value="2-oxogl_dehyd_N"/>
</dbReference>
<evidence type="ECO:0000256" key="1">
    <source>
        <dbReference type="SAM" id="MobiDB-lite"/>
    </source>
</evidence>
<accession>A0A6I4P175</accession>
<dbReference type="Proteomes" id="UP000438182">
    <property type="component" value="Unassembled WGS sequence"/>
</dbReference>
<keyword evidence="5" id="KW-1185">Reference proteome</keyword>
<comment type="caution">
    <text evidence="4">The sequence shown here is derived from an EMBL/GenBank/DDBJ whole genome shotgun (WGS) entry which is preliminary data.</text>
</comment>
<dbReference type="AlphaFoldDB" id="A0A6I4P175"/>
<keyword evidence="2" id="KW-0472">Membrane</keyword>
<feature type="non-terminal residue" evidence="4">
    <location>
        <position position="127"/>
    </location>
</feature>
<sequence>MSSQLTGSGPEETTFGANEWLVDEMYEKFLADPQSVDETWRAMLAQYRPDNAPAAAPAATTPAPPAQAPTSNGPAGSPEAPAATAPAAAVSAPAPVLKRALVWGGILAAVILVVGGLVGFLVAGVPG</sequence>
<evidence type="ECO:0000259" key="3">
    <source>
        <dbReference type="Pfam" id="PF16078"/>
    </source>
</evidence>
<dbReference type="EMBL" id="WSTA01000130">
    <property type="protein sequence ID" value="MWC00361.1"/>
    <property type="molecule type" value="Genomic_DNA"/>
</dbReference>
<gene>
    <name evidence="4" type="ORF">GB864_17610</name>
</gene>
<proteinExistence type="predicted"/>
<feature type="transmembrane region" description="Helical" evidence="2">
    <location>
        <begin position="101"/>
        <end position="125"/>
    </location>
</feature>
<feature type="region of interest" description="Disordered" evidence="1">
    <location>
        <begin position="51"/>
        <end position="88"/>
    </location>
</feature>
<keyword evidence="2" id="KW-0812">Transmembrane</keyword>
<keyword evidence="2" id="KW-1133">Transmembrane helix</keyword>
<dbReference type="Pfam" id="PF16078">
    <property type="entry name" value="2-oxogl_dehyd_N"/>
    <property type="match status" value="1"/>
</dbReference>